<evidence type="ECO:0000313" key="2">
    <source>
        <dbReference type="Proteomes" id="UP001627154"/>
    </source>
</evidence>
<dbReference type="Proteomes" id="UP001627154">
    <property type="component" value="Unassembled WGS sequence"/>
</dbReference>
<reference evidence="1 2" key="1">
    <citation type="journal article" date="2024" name="bioRxiv">
        <title>A reference genome for Trichogramma kaykai: A tiny desert-dwelling parasitoid wasp with competing sex-ratio distorters.</title>
        <authorList>
            <person name="Culotta J."/>
            <person name="Lindsey A.R."/>
        </authorList>
    </citation>
    <scope>NUCLEOTIDE SEQUENCE [LARGE SCALE GENOMIC DNA]</scope>
    <source>
        <strain evidence="1 2">KSX58</strain>
    </source>
</reference>
<evidence type="ECO:0000313" key="1">
    <source>
        <dbReference type="EMBL" id="KAL3402226.1"/>
    </source>
</evidence>
<organism evidence="1 2">
    <name type="scientific">Trichogramma kaykai</name>
    <dbReference type="NCBI Taxonomy" id="54128"/>
    <lineage>
        <taxon>Eukaryota</taxon>
        <taxon>Metazoa</taxon>
        <taxon>Ecdysozoa</taxon>
        <taxon>Arthropoda</taxon>
        <taxon>Hexapoda</taxon>
        <taxon>Insecta</taxon>
        <taxon>Pterygota</taxon>
        <taxon>Neoptera</taxon>
        <taxon>Endopterygota</taxon>
        <taxon>Hymenoptera</taxon>
        <taxon>Apocrita</taxon>
        <taxon>Proctotrupomorpha</taxon>
        <taxon>Chalcidoidea</taxon>
        <taxon>Trichogrammatidae</taxon>
        <taxon>Trichogramma</taxon>
    </lineage>
</organism>
<gene>
    <name evidence="1" type="ORF">TKK_004759</name>
</gene>
<name>A0ABD2XAT4_9HYME</name>
<comment type="caution">
    <text evidence="1">The sequence shown here is derived from an EMBL/GenBank/DDBJ whole genome shotgun (WGS) entry which is preliminary data.</text>
</comment>
<keyword evidence="2" id="KW-1185">Reference proteome</keyword>
<dbReference type="EMBL" id="JBJJXI010000037">
    <property type="protein sequence ID" value="KAL3402226.1"/>
    <property type="molecule type" value="Genomic_DNA"/>
</dbReference>
<dbReference type="AlphaFoldDB" id="A0ABD2XAT4"/>
<protein>
    <submittedName>
        <fullName evidence="1">Uncharacterized protein</fullName>
    </submittedName>
</protein>
<proteinExistence type="predicted"/>
<sequence>MNDRAISLCNAPDRVNDLGSAQRSTSSMHARARRFALFTVHHAPRENHKLAGDTCSSGSILLGTYTRVKIVHASRVRIPAA</sequence>
<accession>A0ABD2XAT4</accession>